<evidence type="ECO:0000256" key="2">
    <source>
        <dbReference type="ARBA" id="ARBA00004141"/>
    </source>
</evidence>
<dbReference type="Pfam" id="PF00122">
    <property type="entry name" value="E1-E2_ATPase"/>
    <property type="match status" value="1"/>
</dbReference>
<dbReference type="SUPFAM" id="SSF56784">
    <property type="entry name" value="HAD-like"/>
    <property type="match status" value="1"/>
</dbReference>
<keyword evidence="4 10" id="KW-0812">Transmembrane</keyword>
<dbReference type="GO" id="GO:0005886">
    <property type="term" value="C:plasma membrane"/>
    <property type="evidence" value="ECO:0007669"/>
    <property type="project" value="UniProtKB-SubCell"/>
</dbReference>
<comment type="function">
    <text evidence="1">The plasma membrane ATPase of plants and fungi is a hydrogen ion pump. The proton gradient it generates drives the active transport of nutrients by H(+)-symport. The resulting external acidification and/or internal alkinization may mediate growth responses.</text>
</comment>
<dbReference type="Gene3D" id="1.20.1110.10">
    <property type="entry name" value="Calcium-transporting ATPase, transmembrane domain"/>
    <property type="match status" value="1"/>
</dbReference>
<keyword evidence="6 10" id="KW-0067">ATP-binding</keyword>
<dbReference type="InterPro" id="IPR023214">
    <property type="entry name" value="HAD_sf"/>
</dbReference>
<dbReference type="PRINTS" id="PR00119">
    <property type="entry name" value="CATATPASE"/>
</dbReference>
<protein>
    <recommendedName>
        <fullName evidence="10">Plasma membrane ATPase</fullName>
        <ecNumber evidence="10">7.1.2.1</ecNumber>
    </recommendedName>
</protein>
<dbReference type="InterPro" id="IPR008250">
    <property type="entry name" value="ATPase_P-typ_transduc_dom_A_sf"/>
</dbReference>
<evidence type="ECO:0000313" key="13">
    <source>
        <dbReference type="Proteomes" id="UP001150904"/>
    </source>
</evidence>
<dbReference type="EC" id="7.1.2.1" evidence="10"/>
<evidence type="ECO:0000256" key="3">
    <source>
        <dbReference type="ARBA" id="ARBA00008804"/>
    </source>
</evidence>
<dbReference type="GO" id="GO:0120029">
    <property type="term" value="P:proton export across plasma membrane"/>
    <property type="evidence" value="ECO:0007669"/>
    <property type="project" value="UniProtKB-UniRule"/>
</dbReference>
<organism evidence="12 13">
    <name type="scientific">Penicillium cinerascens</name>
    <dbReference type="NCBI Taxonomy" id="70096"/>
    <lineage>
        <taxon>Eukaryota</taxon>
        <taxon>Fungi</taxon>
        <taxon>Dikarya</taxon>
        <taxon>Ascomycota</taxon>
        <taxon>Pezizomycotina</taxon>
        <taxon>Eurotiomycetes</taxon>
        <taxon>Eurotiomycetidae</taxon>
        <taxon>Eurotiales</taxon>
        <taxon>Aspergillaceae</taxon>
        <taxon>Penicillium</taxon>
    </lineage>
</organism>
<comment type="caution">
    <text evidence="12">The sequence shown here is derived from an EMBL/GenBank/DDBJ whole genome shotgun (WGS) entry which is preliminary data.</text>
</comment>
<dbReference type="AlphaFoldDB" id="A0A9W9N2I0"/>
<dbReference type="GO" id="GO:0016887">
    <property type="term" value="F:ATP hydrolysis activity"/>
    <property type="evidence" value="ECO:0007669"/>
    <property type="project" value="InterPro"/>
</dbReference>
<dbReference type="GO" id="GO:0008553">
    <property type="term" value="F:P-type proton-exporting transporter activity"/>
    <property type="evidence" value="ECO:0007669"/>
    <property type="project" value="UniProtKB-UniRule"/>
</dbReference>
<sequence>MSQTAAANLAKIIDPTDNRSLALHSHPPNDTCGKKDETLVKDEEDLTLIAENSLDTLIAELEDEDGKEPDPEVLTIGPGADRPVPALLLETNLTTGLTDVEIIALRRKYGWNRLNEQKRSNIVKFFKLFVGSVQFVMEIAALLAAGLQDWIDFGVICALLLLNAIVGFAQEYHAGNIVDSLKENLALKATVIRHGEMIEIPSQEVVPGDVVHVDDGTIIPADGIIVSDGTHLQVDQSSITGESLAVDKHQGDRCFASSTIKRGSGLLIVTHTGDRTFVGAAAELVNKADNGTGHFTKVLDQIGRVLLTLVVLCLLMVWIASFYRSDSIVEILEYTLAITVVGVPVGLPAVVTTTMAVGASYLAKSSAIVQKLSAIESLAGVEVLCSDKTGTLTRNKLALGEPYTTAGVDREDLMLTACLAATRKKKGIDAIDRVFIKGLRGYPRAKSQIQSFRTIEFYPFDPVSKKVSAVVESCDGDRITCVKGAPIPVLNTVKEHQRVPQDIEDAYVAKVTEFASRGFRALGVARKGADGKWQIMGIRLGLCIKMLTGDAVGIARETARQLGLGTNIYNAEKLGVTGAGDMPGSEVNDFVEAADGFAEVFPQHKYSVVEILQKRGYLVAMTGDGVNDAPSLKKADTGIAVEGASDAARSAADIVFLAPGLSAIITAIKVSRQIFHRMYAYVIYRIALSLHLEIFFGLWIAIMNEGLDLRLVVLLAIFADIATLAIAYDNAPYSELPVKWNQPKLWGIAVIMGMILASGSWIAFGTILLRGEEGGMVQNFGARDSVLFLEIALTQNWLIFITRGVKSPFWKHLPSLQLFLAVLVVDVAATLMVIFGVFVNRNTSIVTIVRVWGFSLGVEVVCLVVYNFLQDSQAFDNIMHGRSPRGKGKERSWEDFMLSLQRVSSQHEKTS</sequence>
<dbReference type="OrthoDB" id="116380at2759"/>
<keyword evidence="10" id="KW-0813">Transport</keyword>
<dbReference type="InterPro" id="IPR018303">
    <property type="entry name" value="ATPase_P-typ_P_site"/>
</dbReference>
<dbReference type="Pfam" id="PF00690">
    <property type="entry name" value="Cation_ATPase_N"/>
    <property type="match status" value="1"/>
</dbReference>
<evidence type="ECO:0000256" key="5">
    <source>
        <dbReference type="ARBA" id="ARBA00022741"/>
    </source>
</evidence>
<dbReference type="SUPFAM" id="SSF81665">
    <property type="entry name" value="Calcium ATPase, transmembrane domain M"/>
    <property type="match status" value="1"/>
</dbReference>
<evidence type="ECO:0000256" key="6">
    <source>
        <dbReference type="ARBA" id="ARBA00022840"/>
    </source>
</evidence>
<evidence type="ECO:0000256" key="1">
    <source>
        <dbReference type="ARBA" id="ARBA00003417"/>
    </source>
</evidence>
<dbReference type="Gene3D" id="3.40.50.1000">
    <property type="entry name" value="HAD superfamily/HAD-like"/>
    <property type="match status" value="1"/>
</dbReference>
<dbReference type="InterPro" id="IPR036412">
    <property type="entry name" value="HAD-like_sf"/>
</dbReference>
<comment type="catalytic activity">
    <reaction evidence="10">
        <text>ATP + H2O + H(+)(in) = ADP + phosphate + 2 H(+)(out)</text>
        <dbReference type="Rhea" id="RHEA:20852"/>
        <dbReference type="ChEBI" id="CHEBI:15377"/>
        <dbReference type="ChEBI" id="CHEBI:15378"/>
        <dbReference type="ChEBI" id="CHEBI:30616"/>
        <dbReference type="ChEBI" id="CHEBI:43474"/>
        <dbReference type="ChEBI" id="CHEBI:456216"/>
        <dbReference type="EC" id="7.1.2.1"/>
    </reaction>
</comment>
<dbReference type="Gene3D" id="2.70.150.10">
    <property type="entry name" value="Calcium-transporting ATPase, cytoplasmic transduction domain A"/>
    <property type="match status" value="1"/>
</dbReference>
<keyword evidence="9 10" id="KW-0472">Membrane</keyword>
<evidence type="ECO:0000313" key="12">
    <source>
        <dbReference type="EMBL" id="KAJ5211539.1"/>
    </source>
</evidence>
<keyword evidence="5 10" id="KW-0547">Nucleotide-binding</keyword>
<dbReference type="PROSITE" id="PS00154">
    <property type="entry name" value="ATPASE_E1_E2"/>
    <property type="match status" value="1"/>
</dbReference>
<dbReference type="RefSeq" id="XP_058309709.1">
    <property type="nucleotide sequence ID" value="XM_058450247.1"/>
</dbReference>
<dbReference type="Pfam" id="PF00702">
    <property type="entry name" value="Hydrolase"/>
    <property type="match status" value="1"/>
</dbReference>
<evidence type="ECO:0000256" key="9">
    <source>
        <dbReference type="ARBA" id="ARBA00023136"/>
    </source>
</evidence>
<dbReference type="SMART" id="SM00831">
    <property type="entry name" value="Cation_ATPase_N"/>
    <property type="match status" value="1"/>
</dbReference>
<evidence type="ECO:0000256" key="8">
    <source>
        <dbReference type="ARBA" id="ARBA00022989"/>
    </source>
</evidence>
<feature type="transmembrane region" description="Helical" evidence="10">
    <location>
        <begin position="748"/>
        <end position="769"/>
    </location>
</feature>
<feature type="transmembrane region" description="Helical" evidence="10">
    <location>
        <begin position="816"/>
        <end position="839"/>
    </location>
</feature>
<keyword evidence="10" id="KW-0406">Ion transport</keyword>
<gene>
    <name evidence="12" type="ORF">N7498_003185</name>
</gene>
<keyword evidence="10" id="KW-0460">Magnesium</keyword>
<feature type="transmembrane region" description="Helical" evidence="10">
    <location>
        <begin position="709"/>
        <end position="728"/>
    </location>
</feature>
<feature type="transmembrane region" description="Helical" evidence="10">
    <location>
        <begin position="335"/>
        <end position="363"/>
    </location>
</feature>
<dbReference type="FunFam" id="3.40.1110.10:FF:000005">
    <property type="entry name" value="Plasma membrane ATPase"/>
    <property type="match status" value="1"/>
</dbReference>
<dbReference type="PANTHER" id="PTHR42861">
    <property type="entry name" value="CALCIUM-TRANSPORTING ATPASE"/>
    <property type="match status" value="1"/>
</dbReference>
<comment type="subcellular location">
    <subcellularLocation>
        <location evidence="10">Cell membrane</location>
        <topology evidence="10">Multi-pass membrane protein</topology>
    </subcellularLocation>
    <subcellularLocation>
        <location evidence="2">Membrane</location>
        <topology evidence="2">Multi-pass membrane protein</topology>
    </subcellularLocation>
</comment>
<dbReference type="InterPro" id="IPR006534">
    <property type="entry name" value="P-type_ATPase_IIIA"/>
</dbReference>
<dbReference type="NCBIfam" id="TIGR01494">
    <property type="entry name" value="ATPase_P-type"/>
    <property type="match status" value="2"/>
</dbReference>
<reference evidence="12" key="2">
    <citation type="journal article" date="2023" name="IMA Fungus">
        <title>Comparative genomic study of the Penicillium genus elucidates a diverse pangenome and 15 lateral gene transfer events.</title>
        <authorList>
            <person name="Petersen C."/>
            <person name="Sorensen T."/>
            <person name="Nielsen M.R."/>
            <person name="Sondergaard T.E."/>
            <person name="Sorensen J.L."/>
            <person name="Fitzpatrick D.A."/>
            <person name="Frisvad J.C."/>
            <person name="Nielsen K.L."/>
        </authorList>
    </citation>
    <scope>NUCLEOTIDE SEQUENCE</scope>
    <source>
        <strain evidence="12">IBT 15544</strain>
    </source>
</reference>
<keyword evidence="8 10" id="KW-1133">Transmembrane helix</keyword>
<dbReference type="GO" id="GO:0005524">
    <property type="term" value="F:ATP binding"/>
    <property type="evidence" value="ECO:0007669"/>
    <property type="project" value="UniProtKB-UniRule"/>
</dbReference>
<dbReference type="FunFam" id="3.40.50.1000:FF:000008">
    <property type="entry name" value="Plasma membrane ATPase"/>
    <property type="match status" value="1"/>
</dbReference>
<proteinExistence type="inferred from homology"/>
<feature type="transmembrane region" description="Helical" evidence="10">
    <location>
        <begin position="851"/>
        <end position="869"/>
    </location>
</feature>
<evidence type="ECO:0000256" key="10">
    <source>
        <dbReference type="RuleBase" id="RU362083"/>
    </source>
</evidence>
<evidence type="ECO:0000256" key="4">
    <source>
        <dbReference type="ARBA" id="ARBA00022692"/>
    </source>
</evidence>
<keyword evidence="7 10" id="KW-1278">Translocase</keyword>
<evidence type="ECO:0000256" key="7">
    <source>
        <dbReference type="ARBA" id="ARBA00022967"/>
    </source>
</evidence>
<dbReference type="EMBL" id="JAPQKR010000008">
    <property type="protein sequence ID" value="KAJ5211539.1"/>
    <property type="molecule type" value="Genomic_DNA"/>
</dbReference>
<name>A0A9W9N2I0_9EURO</name>
<keyword evidence="10" id="KW-0375">Hydrogen ion transport</keyword>
<feature type="transmembrane region" description="Helical" evidence="10">
    <location>
        <begin position="681"/>
        <end position="702"/>
    </location>
</feature>
<dbReference type="InterPro" id="IPR004014">
    <property type="entry name" value="ATPase_P-typ_cation-transptr_N"/>
</dbReference>
<dbReference type="CDD" id="cd02076">
    <property type="entry name" value="P-type_ATPase_H"/>
    <property type="match status" value="1"/>
</dbReference>
<feature type="transmembrane region" description="Helical" evidence="10">
    <location>
        <begin position="125"/>
        <end position="144"/>
    </location>
</feature>
<dbReference type="InterPro" id="IPR059000">
    <property type="entry name" value="ATPase_P-type_domA"/>
</dbReference>
<feature type="transmembrane region" description="Helical" evidence="10">
    <location>
        <begin position="654"/>
        <end position="675"/>
    </location>
</feature>
<dbReference type="Proteomes" id="UP001150904">
    <property type="component" value="Unassembled WGS sequence"/>
</dbReference>
<feature type="domain" description="Cation-transporting P-type ATPase N-terminal" evidence="11">
    <location>
        <begin position="78"/>
        <end position="149"/>
    </location>
</feature>
<reference evidence="12" key="1">
    <citation type="submission" date="2022-12" db="EMBL/GenBank/DDBJ databases">
        <authorList>
            <person name="Petersen C."/>
        </authorList>
    </citation>
    <scope>NUCLEOTIDE SEQUENCE</scope>
    <source>
        <strain evidence="12">IBT 15544</strain>
    </source>
</reference>
<evidence type="ECO:0000259" key="11">
    <source>
        <dbReference type="SMART" id="SM00831"/>
    </source>
</evidence>
<dbReference type="GeneID" id="83177548"/>
<dbReference type="InterPro" id="IPR023299">
    <property type="entry name" value="ATPase_P-typ_cyto_dom_N"/>
</dbReference>
<dbReference type="InterPro" id="IPR023298">
    <property type="entry name" value="ATPase_P-typ_TM_dom_sf"/>
</dbReference>
<accession>A0A9W9N2I0</accession>
<feature type="transmembrane region" description="Helical" evidence="10">
    <location>
        <begin position="150"/>
        <end position="169"/>
    </location>
</feature>
<dbReference type="Gene3D" id="3.40.1110.10">
    <property type="entry name" value="Calcium-transporting ATPase, cytoplasmic domain N"/>
    <property type="match status" value="1"/>
</dbReference>
<dbReference type="NCBIfam" id="TIGR01647">
    <property type="entry name" value="ATPase-IIIA_H"/>
    <property type="match status" value="1"/>
</dbReference>
<feature type="transmembrane region" description="Helical" evidence="10">
    <location>
        <begin position="305"/>
        <end position="323"/>
    </location>
</feature>
<comment type="similarity">
    <text evidence="3 10">Belongs to the cation transport ATPase (P-type) (TC 3.A.3) family. Type IIIA subfamily.</text>
</comment>
<keyword evidence="13" id="KW-1185">Reference proteome</keyword>
<dbReference type="InterPro" id="IPR001757">
    <property type="entry name" value="P_typ_ATPase"/>
</dbReference>
<dbReference type="SUPFAM" id="SSF81653">
    <property type="entry name" value="Calcium ATPase, transduction domain A"/>
    <property type="match status" value="1"/>
</dbReference>
<dbReference type="PRINTS" id="PR00120">
    <property type="entry name" value="HATPASE"/>
</dbReference>